<proteinExistence type="inferred from homology"/>
<keyword evidence="2" id="KW-0690">Ribosome biogenesis</keyword>
<accession>A0A023BC13</accession>
<name>A0A023BC13_GRENI</name>
<dbReference type="PANTHER" id="PTHR12636">
    <property type="entry name" value="NEP1/MRA1"/>
    <property type="match status" value="1"/>
</dbReference>
<keyword evidence="8" id="KW-0694">RNA-binding</keyword>
<dbReference type="InterPro" id="IPR029028">
    <property type="entry name" value="Alpha/beta_knot_MTases"/>
</dbReference>
<evidence type="ECO:0000256" key="5">
    <source>
        <dbReference type="ARBA" id="ARBA00022679"/>
    </source>
</evidence>
<dbReference type="AlphaFoldDB" id="A0A023BC13"/>
<comment type="caution">
    <text evidence="10">The sequence shown here is derived from an EMBL/GenBank/DDBJ whole genome shotgun (WGS) entry which is preliminary data.</text>
</comment>
<dbReference type="GO" id="GO:0070037">
    <property type="term" value="F:rRNA (pseudouridine) methyltransferase activity"/>
    <property type="evidence" value="ECO:0007669"/>
    <property type="project" value="InterPro"/>
</dbReference>
<dbReference type="GO" id="GO:0019843">
    <property type="term" value="F:rRNA binding"/>
    <property type="evidence" value="ECO:0007669"/>
    <property type="project" value="UniProtKB-KW"/>
</dbReference>
<keyword evidence="4 10" id="KW-0489">Methyltransferase</keyword>
<evidence type="ECO:0000256" key="9">
    <source>
        <dbReference type="SAM" id="MobiDB-lite"/>
    </source>
</evidence>
<dbReference type="RefSeq" id="XP_011134188.1">
    <property type="nucleotide sequence ID" value="XM_011135886.1"/>
</dbReference>
<feature type="region of interest" description="Disordered" evidence="9">
    <location>
        <begin position="110"/>
        <end position="156"/>
    </location>
</feature>
<sequence>MTAPDDGSNHLIMFIAGRRIIATDVVLKRNVHCAEDDDSGAEGMNLLHQTLLAVYDSPLAHAGLLDVYVVTQRNHCLKFHPLYRMPRTFPVFRKVIRTLYASGDGRITAQNETQAVNDTQEKESPNGSEKKEEGRIKDQKVEEGAPASEQRPRPGTVLIKIIGNQQTEELKATPGFRIIVDNRAKQLLDGECLRNLVQGYIPTGQEDPLTLEFALQPPDFKYTHPFVKTDIGYRVSDFAVSPFVQASRTLLLIADTICDPEKLPDRRHETIPDREQTGDTV</sequence>
<dbReference type="InterPro" id="IPR029026">
    <property type="entry name" value="tRNA_m1G_MTases_N"/>
</dbReference>
<dbReference type="Proteomes" id="UP000019763">
    <property type="component" value="Unassembled WGS sequence"/>
</dbReference>
<dbReference type="Gene3D" id="3.40.1280.10">
    <property type="match status" value="1"/>
</dbReference>
<comment type="similarity">
    <text evidence="1">Belongs to the class IV-like SAM-binding methyltransferase superfamily. RNA methyltransferase NEP1 family.</text>
</comment>
<dbReference type="EMBL" id="AFNH02000134">
    <property type="protein sequence ID" value="EZG81682.1"/>
    <property type="molecule type" value="Genomic_DNA"/>
</dbReference>
<gene>
    <name evidence="10" type="ORF">GNI_018240</name>
</gene>
<evidence type="ECO:0000256" key="6">
    <source>
        <dbReference type="ARBA" id="ARBA00022691"/>
    </source>
</evidence>
<dbReference type="SUPFAM" id="SSF75217">
    <property type="entry name" value="alpha/beta knot"/>
    <property type="match status" value="1"/>
</dbReference>
<evidence type="ECO:0000256" key="8">
    <source>
        <dbReference type="ARBA" id="ARBA00022884"/>
    </source>
</evidence>
<dbReference type="InterPro" id="IPR005304">
    <property type="entry name" value="Rbsml_bgen_MeTrfase_EMG1/NEP1"/>
</dbReference>
<dbReference type="GO" id="GO:0070475">
    <property type="term" value="P:rRNA base methylation"/>
    <property type="evidence" value="ECO:0007669"/>
    <property type="project" value="InterPro"/>
</dbReference>
<protein>
    <submittedName>
        <fullName evidence="10">EMG1/NEP1 methyltransferase</fullName>
    </submittedName>
</protein>
<keyword evidence="3" id="KW-0698">rRNA processing</keyword>
<keyword evidence="11" id="KW-1185">Reference proteome</keyword>
<keyword evidence="6" id="KW-0949">S-adenosyl-L-methionine</keyword>
<dbReference type="PANTHER" id="PTHR12636:SF5">
    <property type="entry name" value="RIBOSOMAL RNA SMALL SUBUNIT METHYLTRANSFERASE NEP1"/>
    <property type="match status" value="1"/>
</dbReference>
<keyword evidence="7" id="KW-0699">rRNA-binding</keyword>
<dbReference type="GeneID" id="22910915"/>
<evidence type="ECO:0000256" key="1">
    <source>
        <dbReference type="ARBA" id="ARBA00008115"/>
    </source>
</evidence>
<evidence type="ECO:0000256" key="3">
    <source>
        <dbReference type="ARBA" id="ARBA00022552"/>
    </source>
</evidence>
<evidence type="ECO:0000313" key="11">
    <source>
        <dbReference type="Proteomes" id="UP000019763"/>
    </source>
</evidence>
<dbReference type="Pfam" id="PF03587">
    <property type="entry name" value="EMG1"/>
    <property type="match status" value="1"/>
</dbReference>
<keyword evidence="5" id="KW-0808">Transferase</keyword>
<evidence type="ECO:0000256" key="2">
    <source>
        <dbReference type="ARBA" id="ARBA00022517"/>
    </source>
</evidence>
<dbReference type="OrthoDB" id="269804at2759"/>
<evidence type="ECO:0000256" key="7">
    <source>
        <dbReference type="ARBA" id="ARBA00022730"/>
    </source>
</evidence>
<evidence type="ECO:0000313" key="10">
    <source>
        <dbReference type="EMBL" id="EZG81682.1"/>
    </source>
</evidence>
<reference evidence="10" key="1">
    <citation type="submission" date="2013-12" db="EMBL/GenBank/DDBJ databases">
        <authorList>
            <person name="Omoto C.K."/>
            <person name="Sibley D."/>
            <person name="Venepally P."/>
            <person name="Hadjithomas M."/>
            <person name="Karamycheva S."/>
            <person name="Brunk B."/>
            <person name="Roos D."/>
            <person name="Caler E."/>
            <person name="Lorenzi H."/>
        </authorList>
    </citation>
    <scope>NUCLEOTIDE SEQUENCE</scope>
</reference>
<dbReference type="VEuPathDB" id="CryptoDB:GNI_018240"/>
<evidence type="ECO:0000256" key="4">
    <source>
        <dbReference type="ARBA" id="ARBA00022603"/>
    </source>
</evidence>
<organism evidence="10 11">
    <name type="scientific">Gregarina niphandrodes</name>
    <name type="common">Septate eugregarine</name>
    <dbReference type="NCBI Taxonomy" id="110365"/>
    <lineage>
        <taxon>Eukaryota</taxon>
        <taxon>Sar</taxon>
        <taxon>Alveolata</taxon>
        <taxon>Apicomplexa</taxon>
        <taxon>Conoidasida</taxon>
        <taxon>Gregarinasina</taxon>
        <taxon>Eugregarinorida</taxon>
        <taxon>Gregarinidae</taxon>
        <taxon>Gregarina</taxon>
    </lineage>
</organism>
<feature type="compositionally biased region" description="Basic and acidic residues" evidence="9">
    <location>
        <begin position="119"/>
        <end position="143"/>
    </location>
</feature>